<evidence type="ECO:0000313" key="3">
    <source>
        <dbReference type="EMBL" id="QGF22810.1"/>
    </source>
</evidence>
<dbReference type="AlphaFoldDB" id="A0A5Q2F742"/>
<organism evidence="3 4">
    <name type="scientific">Raineyella fluvialis</name>
    <dbReference type="NCBI Taxonomy" id="2662261"/>
    <lineage>
        <taxon>Bacteria</taxon>
        <taxon>Bacillati</taxon>
        <taxon>Actinomycetota</taxon>
        <taxon>Actinomycetes</taxon>
        <taxon>Propionibacteriales</taxon>
        <taxon>Propionibacteriaceae</taxon>
        <taxon>Raineyella</taxon>
    </lineage>
</organism>
<protein>
    <recommendedName>
        <fullName evidence="5">LPXTG-motif cell wall anchor domain-containing protein</fullName>
    </recommendedName>
</protein>
<keyword evidence="2" id="KW-0732">Signal</keyword>
<keyword evidence="4" id="KW-1185">Reference proteome</keyword>
<keyword evidence="1" id="KW-0472">Membrane</keyword>
<evidence type="ECO:0000256" key="1">
    <source>
        <dbReference type="SAM" id="Phobius"/>
    </source>
</evidence>
<dbReference type="Proteomes" id="UP000386847">
    <property type="component" value="Chromosome"/>
</dbReference>
<evidence type="ECO:0000256" key="2">
    <source>
        <dbReference type="SAM" id="SignalP"/>
    </source>
</evidence>
<feature type="chain" id="PRO_5024349690" description="LPXTG-motif cell wall anchor domain-containing protein" evidence="2">
    <location>
        <begin position="35"/>
        <end position="200"/>
    </location>
</feature>
<dbReference type="EMBL" id="CP045725">
    <property type="protein sequence ID" value="QGF22810.1"/>
    <property type="molecule type" value="Genomic_DNA"/>
</dbReference>
<reference evidence="3 4" key="1">
    <citation type="submission" date="2019-10" db="EMBL/GenBank/DDBJ databases">
        <title>Genomic analysis of Raineyella sp. CBA3103.</title>
        <authorList>
            <person name="Roh S.W."/>
        </authorList>
    </citation>
    <scope>NUCLEOTIDE SEQUENCE [LARGE SCALE GENOMIC DNA]</scope>
    <source>
        <strain evidence="3 4">CBA3103</strain>
    </source>
</reference>
<sequence>MTDAAFRSRSLRTLAVAGVLGLVASPIAAPAAFAAPNKGDIKVSEPNGVGKDNEAHIEGCNFDVIAENFPAGTFVTSFTAQPPTGDAKLGISGDTDVVVTEGTVRNHYTLESVTGTPQPNQGWHVKVNVAAQDGKVVDFKVFWLECQPKPPTTPSATPSVPGKVNSGLEADTTGGAVALGLGGLAVVGLGALGLRRRSGR</sequence>
<dbReference type="RefSeq" id="WP_153571337.1">
    <property type="nucleotide sequence ID" value="NZ_CP045725.1"/>
</dbReference>
<keyword evidence="1" id="KW-0812">Transmembrane</keyword>
<keyword evidence="1" id="KW-1133">Transmembrane helix</keyword>
<dbReference type="KEGG" id="rain:Rai3103_03000"/>
<proteinExistence type="predicted"/>
<name>A0A5Q2F742_9ACTN</name>
<feature type="transmembrane region" description="Helical" evidence="1">
    <location>
        <begin position="175"/>
        <end position="194"/>
    </location>
</feature>
<accession>A0A5Q2F742</accession>
<evidence type="ECO:0000313" key="4">
    <source>
        <dbReference type="Proteomes" id="UP000386847"/>
    </source>
</evidence>
<evidence type="ECO:0008006" key="5">
    <source>
        <dbReference type="Google" id="ProtNLM"/>
    </source>
</evidence>
<gene>
    <name evidence="3" type="ORF">Rai3103_03000</name>
</gene>
<feature type="signal peptide" evidence="2">
    <location>
        <begin position="1"/>
        <end position="34"/>
    </location>
</feature>